<evidence type="ECO:0000256" key="1">
    <source>
        <dbReference type="SAM" id="Phobius"/>
    </source>
</evidence>
<proteinExistence type="predicted"/>
<dbReference type="EMBL" id="VJXY01000021">
    <property type="protein sequence ID" value="MBD6617951.1"/>
    <property type="molecule type" value="Genomic_DNA"/>
</dbReference>
<dbReference type="Proteomes" id="UP001165986">
    <property type="component" value="Unassembled WGS sequence"/>
</dbReference>
<organism evidence="2 3">
    <name type="scientific">Komarekiella delphini-convector SJRDD-AB1</name>
    <dbReference type="NCBI Taxonomy" id="2593771"/>
    <lineage>
        <taxon>Bacteria</taxon>
        <taxon>Bacillati</taxon>
        <taxon>Cyanobacteriota</taxon>
        <taxon>Cyanophyceae</taxon>
        <taxon>Nostocales</taxon>
        <taxon>Nostocaceae</taxon>
        <taxon>Komarekiella</taxon>
        <taxon>Komarekiella delphini-convector</taxon>
    </lineage>
</organism>
<evidence type="ECO:0000313" key="3">
    <source>
        <dbReference type="Proteomes" id="UP001165986"/>
    </source>
</evidence>
<dbReference type="AlphaFoldDB" id="A0AA40SZ44"/>
<reference evidence="2" key="1">
    <citation type="submission" date="2019-07" db="EMBL/GenBank/DDBJ databases">
        <title>Toxilogical consequences of a new and cryptic species of cyanobacteria (Komarekiella delphini-convector) recovered from the epidermis of a bottlenose dolphin and 1500 ft. in the air.</title>
        <authorList>
            <person name="Brown A.O."/>
            <person name="Dvorak P."/>
            <person name="Villanueva C.D."/>
            <person name="Foss A.J."/>
            <person name="Garvey A.D."/>
            <person name="Gibson Q.A."/>
            <person name="Johansen J.R."/>
            <person name="Casamatta D.A."/>
        </authorList>
    </citation>
    <scope>NUCLEOTIDE SEQUENCE</scope>
    <source>
        <strain evidence="2">SJRDD-AB1</strain>
    </source>
</reference>
<feature type="transmembrane region" description="Helical" evidence="1">
    <location>
        <begin position="20"/>
        <end position="47"/>
    </location>
</feature>
<keyword evidence="3" id="KW-1185">Reference proteome</keyword>
<feature type="transmembrane region" description="Helical" evidence="1">
    <location>
        <begin position="53"/>
        <end position="71"/>
    </location>
</feature>
<accession>A0AA40SZ44</accession>
<name>A0AA40SZ44_9NOST</name>
<gene>
    <name evidence="2" type="ORF">FNW02_19505</name>
</gene>
<dbReference type="RefSeq" id="WP_191759165.1">
    <property type="nucleotide sequence ID" value="NZ_VJXY01000021.1"/>
</dbReference>
<keyword evidence="1" id="KW-0472">Membrane</keyword>
<comment type="caution">
    <text evidence="2">The sequence shown here is derived from an EMBL/GenBank/DDBJ whole genome shotgun (WGS) entry which is preliminary data.</text>
</comment>
<sequence length="75" mass="8597">MTTNQDTLLFRLASKSLKYFLLMLFGFAIAYALSSGLRIFHIIPILVYLLQQFMLPLGIILLCLITITVIFESLR</sequence>
<keyword evidence="1" id="KW-1133">Transmembrane helix</keyword>
<keyword evidence="1" id="KW-0812">Transmembrane</keyword>
<evidence type="ECO:0000313" key="2">
    <source>
        <dbReference type="EMBL" id="MBD6617951.1"/>
    </source>
</evidence>
<protein>
    <submittedName>
        <fullName evidence="2">Uncharacterized protein</fullName>
    </submittedName>
</protein>